<dbReference type="InterPro" id="IPR016024">
    <property type="entry name" value="ARM-type_fold"/>
</dbReference>
<dbReference type="AlphaFoldDB" id="A0A812TZ73"/>
<dbReference type="Proteomes" id="UP000649617">
    <property type="component" value="Unassembled WGS sequence"/>
</dbReference>
<dbReference type="Gene3D" id="1.25.10.10">
    <property type="entry name" value="Leucine-rich Repeat Variant"/>
    <property type="match status" value="2"/>
</dbReference>
<name>A0A812TZ73_SYMPI</name>
<reference evidence="2" key="1">
    <citation type="submission" date="2021-02" db="EMBL/GenBank/DDBJ databases">
        <authorList>
            <person name="Dougan E. K."/>
            <person name="Rhodes N."/>
            <person name="Thang M."/>
            <person name="Chan C."/>
        </authorList>
    </citation>
    <scope>NUCLEOTIDE SEQUENCE</scope>
</reference>
<dbReference type="PANTHER" id="PTHR23315">
    <property type="entry name" value="U BOX DOMAIN-CONTAINING"/>
    <property type="match status" value="1"/>
</dbReference>
<dbReference type="OrthoDB" id="432065at2759"/>
<evidence type="ECO:0000313" key="2">
    <source>
        <dbReference type="EMBL" id="CAE7544239.1"/>
    </source>
</evidence>
<organism evidence="2 3">
    <name type="scientific">Symbiodinium pilosum</name>
    <name type="common">Dinoflagellate</name>
    <dbReference type="NCBI Taxonomy" id="2952"/>
    <lineage>
        <taxon>Eukaryota</taxon>
        <taxon>Sar</taxon>
        <taxon>Alveolata</taxon>
        <taxon>Dinophyceae</taxon>
        <taxon>Suessiales</taxon>
        <taxon>Symbiodiniaceae</taxon>
        <taxon>Symbiodinium</taxon>
    </lineage>
</organism>
<feature type="repeat" description="ARM" evidence="1">
    <location>
        <begin position="317"/>
        <end position="357"/>
    </location>
</feature>
<dbReference type="InterPro" id="IPR000225">
    <property type="entry name" value="Armadillo"/>
</dbReference>
<dbReference type="PROSITE" id="PS50176">
    <property type="entry name" value="ARM_REPEAT"/>
    <property type="match status" value="1"/>
</dbReference>
<protein>
    <submittedName>
        <fullName evidence="2">Uncharacterized protein</fullName>
    </submittedName>
</protein>
<dbReference type="SMART" id="SM00185">
    <property type="entry name" value="ARM"/>
    <property type="match status" value="5"/>
</dbReference>
<dbReference type="SUPFAM" id="SSF48371">
    <property type="entry name" value="ARM repeat"/>
    <property type="match status" value="1"/>
</dbReference>
<dbReference type="PANTHER" id="PTHR23315:SF7">
    <property type="entry name" value="U-BOX DOMAIN-CONTAINING PROTEIN 4"/>
    <property type="match status" value="1"/>
</dbReference>
<dbReference type="EMBL" id="CAJNIZ010033334">
    <property type="protein sequence ID" value="CAE7544239.1"/>
    <property type="molecule type" value="Genomic_DNA"/>
</dbReference>
<evidence type="ECO:0000256" key="1">
    <source>
        <dbReference type="PROSITE-ProRule" id="PRU00259"/>
    </source>
</evidence>
<sequence>MAGGAQEAIGANGAVEALCGCLEDDHSLAVRERAAGALANLLSGHGENCRKAVYRAMAIPRLMRFLETSDGEPASLLAAENAAAALANIVAATGPMAAQSALDAGLLQVLSKLLQSSATSCQVFGLLANLCWHMPETGEEIYHMTPIQKVVDVLKPSEEQPPRGRLAALALAANLAVRSPAKSRLLRAGLLKPMVAVIESFTDAALREQASVGLANILEDSPESVAKVFLEIPDLPRRLAFLLTNKKQPLETSTRKHLSRAIALLASREASRVSVKESGAPEALLGMAEGNAAKEACRGLLNLAPVAKDRDKLLKKGILPKLVTLLRAADVRDVAAGALANLTAGSKSAATEVARLGALSLLAVQLKEVCALREEDARYEVLGSAENDAPVWVLGAIAHIVDLVDTPGVRRDAGPAVPFMCQLTCQGEGSVKDLGIFALGAMAKSPELLRAAVMPFAAALREVCAAVPAGPLLDRAKLVQTCVTSR</sequence>
<accession>A0A812TZ73</accession>
<gene>
    <name evidence="2" type="ORF">SPIL2461_LOCUS14416</name>
</gene>
<comment type="caution">
    <text evidence="2">The sequence shown here is derived from an EMBL/GenBank/DDBJ whole genome shotgun (WGS) entry which is preliminary data.</text>
</comment>
<evidence type="ECO:0000313" key="3">
    <source>
        <dbReference type="Proteomes" id="UP000649617"/>
    </source>
</evidence>
<dbReference type="InterPro" id="IPR011989">
    <property type="entry name" value="ARM-like"/>
</dbReference>
<proteinExistence type="predicted"/>
<keyword evidence="3" id="KW-1185">Reference proteome</keyword>